<dbReference type="Gene3D" id="3.40.50.2300">
    <property type="match status" value="1"/>
</dbReference>
<reference evidence="9" key="1">
    <citation type="submission" date="2023-08" db="EMBL/GenBank/DDBJ databases">
        <title>Genomic characterization of the C. tuberculostearicum species complex, a ubiquitous member of the human skin microbiome.</title>
        <authorList>
            <person name="Ahmed N."/>
            <person name="Deming C."/>
            <person name="Conlan S."/>
            <person name="Segre J."/>
        </authorList>
    </citation>
    <scope>NUCLEOTIDE SEQUENCE</scope>
    <source>
        <strain evidence="9">CTNIH22</strain>
    </source>
</reference>
<evidence type="ECO:0000256" key="1">
    <source>
        <dbReference type="ARBA" id="ARBA00022553"/>
    </source>
</evidence>
<dbReference type="InterPro" id="IPR039420">
    <property type="entry name" value="WalR-like"/>
</dbReference>
<gene>
    <name evidence="9" type="ORF">RAE03_03550</name>
</gene>
<protein>
    <submittedName>
        <fullName evidence="9">Response regulator transcription factor</fullName>
    </submittedName>
</protein>
<dbReference type="InterPro" id="IPR058245">
    <property type="entry name" value="NreC/VraR/RcsB-like_REC"/>
</dbReference>
<feature type="domain" description="HTH luxR-type" evidence="7">
    <location>
        <begin position="171"/>
        <end position="236"/>
    </location>
</feature>
<dbReference type="SMART" id="SM00421">
    <property type="entry name" value="HTH_LUXR"/>
    <property type="match status" value="1"/>
</dbReference>
<evidence type="ECO:0000313" key="9">
    <source>
        <dbReference type="EMBL" id="MDV2418855.1"/>
    </source>
</evidence>
<proteinExistence type="predicted"/>
<evidence type="ECO:0000256" key="4">
    <source>
        <dbReference type="ARBA" id="ARBA00023163"/>
    </source>
</evidence>
<evidence type="ECO:0000256" key="3">
    <source>
        <dbReference type="ARBA" id="ARBA00023125"/>
    </source>
</evidence>
<dbReference type="PANTHER" id="PTHR43214:SF24">
    <property type="entry name" value="TRANSCRIPTIONAL REGULATORY PROTEIN NARL-RELATED"/>
    <property type="match status" value="1"/>
</dbReference>
<evidence type="ECO:0000256" key="5">
    <source>
        <dbReference type="PROSITE-ProRule" id="PRU00169"/>
    </source>
</evidence>
<dbReference type="PANTHER" id="PTHR43214">
    <property type="entry name" value="TWO-COMPONENT RESPONSE REGULATOR"/>
    <property type="match status" value="1"/>
</dbReference>
<keyword evidence="4" id="KW-0804">Transcription</keyword>
<dbReference type="CDD" id="cd17535">
    <property type="entry name" value="REC_NarL-like"/>
    <property type="match status" value="1"/>
</dbReference>
<dbReference type="PROSITE" id="PS50043">
    <property type="entry name" value="HTH_LUXR_2"/>
    <property type="match status" value="1"/>
</dbReference>
<feature type="compositionally biased region" description="Polar residues" evidence="6">
    <location>
        <begin position="152"/>
        <end position="161"/>
    </location>
</feature>
<keyword evidence="2" id="KW-0805">Transcription regulation</keyword>
<dbReference type="Pfam" id="PF00196">
    <property type="entry name" value="GerE"/>
    <property type="match status" value="1"/>
</dbReference>
<dbReference type="AlphaFoldDB" id="A0AAE4NJR9"/>
<dbReference type="Proteomes" id="UP001185706">
    <property type="component" value="Unassembled WGS sequence"/>
</dbReference>
<dbReference type="InterPro" id="IPR016032">
    <property type="entry name" value="Sig_transdc_resp-reg_C-effctor"/>
</dbReference>
<dbReference type="InterPro" id="IPR000792">
    <property type="entry name" value="Tscrpt_reg_LuxR_C"/>
</dbReference>
<dbReference type="SUPFAM" id="SSF52172">
    <property type="entry name" value="CheY-like"/>
    <property type="match status" value="1"/>
</dbReference>
<evidence type="ECO:0000313" key="10">
    <source>
        <dbReference type="Proteomes" id="UP001185706"/>
    </source>
</evidence>
<dbReference type="PROSITE" id="PS50110">
    <property type="entry name" value="RESPONSE_REGULATORY"/>
    <property type="match status" value="1"/>
</dbReference>
<dbReference type="InterPro" id="IPR001789">
    <property type="entry name" value="Sig_transdc_resp-reg_receiver"/>
</dbReference>
<evidence type="ECO:0000259" key="8">
    <source>
        <dbReference type="PROSITE" id="PS50110"/>
    </source>
</evidence>
<dbReference type="CDD" id="cd06170">
    <property type="entry name" value="LuxR_C_like"/>
    <property type="match status" value="1"/>
</dbReference>
<accession>A0AAE4NJR9</accession>
<feature type="domain" description="Response regulatory" evidence="8">
    <location>
        <begin position="16"/>
        <end position="132"/>
    </location>
</feature>
<dbReference type="InterPro" id="IPR011006">
    <property type="entry name" value="CheY-like_superfamily"/>
</dbReference>
<name>A0AAE4NJR9_9CORY</name>
<comment type="caution">
    <text evidence="9">The sequence shown here is derived from an EMBL/GenBank/DDBJ whole genome shotgun (WGS) entry which is preliminary data.</text>
</comment>
<dbReference type="Pfam" id="PF00072">
    <property type="entry name" value="Response_reg"/>
    <property type="match status" value="1"/>
</dbReference>
<sequence>MTNPAQPACSHTGPIHIGLVDDQPLVRAGFAMLLGSQEDLEVAWQASDGDEVLDLARAQPADIVLMDVQMTRVNGIAATERLLPEFPETQVIMLTTFDDQDFVHGAISAGASGFLLKDVEPEELLAAIRTVHSGEAVLSPRITAQVLQQLRSEQAASNPPANQVEPAAAPTVPPSADLTPRELDVLKLMALGYSNTEIAECEFVSMATVKTHVRHILTKTSSRDRVHAVLYALTHGVVSVEELLSHP</sequence>
<dbReference type="SMART" id="SM00448">
    <property type="entry name" value="REC"/>
    <property type="match status" value="1"/>
</dbReference>
<dbReference type="PRINTS" id="PR00038">
    <property type="entry name" value="HTHLUXR"/>
</dbReference>
<dbReference type="SUPFAM" id="SSF46894">
    <property type="entry name" value="C-terminal effector domain of the bipartite response regulators"/>
    <property type="match status" value="1"/>
</dbReference>
<feature type="region of interest" description="Disordered" evidence="6">
    <location>
        <begin position="152"/>
        <end position="176"/>
    </location>
</feature>
<dbReference type="RefSeq" id="WP_316993182.1">
    <property type="nucleotide sequence ID" value="NZ_JAVBIB010000004.1"/>
</dbReference>
<organism evidence="9 10">
    <name type="scientific">Corynebacterium tuberculostearicum</name>
    <dbReference type="NCBI Taxonomy" id="38304"/>
    <lineage>
        <taxon>Bacteria</taxon>
        <taxon>Bacillati</taxon>
        <taxon>Actinomycetota</taxon>
        <taxon>Actinomycetes</taxon>
        <taxon>Mycobacteriales</taxon>
        <taxon>Corynebacteriaceae</taxon>
        <taxon>Corynebacterium</taxon>
    </lineage>
</organism>
<keyword evidence="1 5" id="KW-0597">Phosphoprotein</keyword>
<evidence type="ECO:0000259" key="7">
    <source>
        <dbReference type="PROSITE" id="PS50043"/>
    </source>
</evidence>
<evidence type="ECO:0000256" key="6">
    <source>
        <dbReference type="SAM" id="MobiDB-lite"/>
    </source>
</evidence>
<feature type="modified residue" description="4-aspartylphosphate" evidence="5">
    <location>
        <position position="67"/>
    </location>
</feature>
<evidence type="ECO:0000256" key="2">
    <source>
        <dbReference type="ARBA" id="ARBA00023015"/>
    </source>
</evidence>
<keyword evidence="3" id="KW-0238">DNA-binding</keyword>
<dbReference type="GO" id="GO:0003677">
    <property type="term" value="F:DNA binding"/>
    <property type="evidence" value="ECO:0007669"/>
    <property type="project" value="UniProtKB-KW"/>
</dbReference>
<dbReference type="EMBL" id="JAVBIB010000004">
    <property type="protein sequence ID" value="MDV2418855.1"/>
    <property type="molecule type" value="Genomic_DNA"/>
</dbReference>
<dbReference type="GO" id="GO:0006355">
    <property type="term" value="P:regulation of DNA-templated transcription"/>
    <property type="evidence" value="ECO:0007669"/>
    <property type="project" value="InterPro"/>
</dbReference>
<dbReference type="GO" id="GO:0000160">
    <property type="term" value="P:phosphorelay signal transduction system"/>
    <property type="evidence" value="ECO:0007669"/>
    <property type="project" value="InterPro"/>
</dbReference>